<proteinExistence type="predicted"/>
<dbReference type="EMBL" id="BART01000419">
    <property type="protein sequence ID" value="GAG72113.1"/>
    <property type="molecule type" value="Genomic_DNA"/>
</dbReference>
<keyword evidence="5 6" id="KW-0472">Membrane</keyword>
<dbReference type="InterPro" id="IPR010664">
    <property type="entry name" value="LipoPS_assembly_LptC-rel"/>
</dbReference>
<keyword evidence="1" id="KW-1003">Cell membrane</keyword>
<dbReference type="NCBIfam" id="TIGR04409">
    <property type="entry name" value="LptC_YrbK"/>
    <property type="match status" value="1"/>
</dbReference>
<evidence type="ECO:0000256" key="3">
    <source>
        <dbReference type="ARBA" id="ARBA00022692"/>
    </source>
</evidence>
<evidence type="ECO:0008006" key="8">
    <source>
        <dbReference type="Google" id="ProtNLM"/>
    </source>
</evidence>
<comment type="caution">
    <text evidence="7">The sequence shown here is derived from an EMBL/GenBank/DDBJ whole genome shotgun (WGS) entry which is preliminary data.</text>
</comment>
<dbReference type="GO" id="GO:0005886">
    <property type="term" value="C:plasma membrane"/>
    <property type="evidence" value="ECO:0007669"/>
    <property type="project" value="InterPro"/>
</dbReference>
<feature type="transmembrane region" description="Helical" evidence="6">
    <location>
        <begin position="6"/>
        <end position="25"/>
    </location>
</feature>
<protein>
    <recommendedName>
        <fullName evidence="8">LPS export ABC transporter periplasmic protein LptC</fullName>
    </recommendedName>
</protein>
<dbReference type="GO" id="GO:0015221">
    <property type="term" value="F:lipopolysaccharide transmembrane transporter activity"/>
    <property type="evidence" value="ECO:0007669"/>
    <property type="project" value="InterPro"/>
</dbReference>
<dbReference type="InterPro" id="IPR026265">
    <property type="entry name" value="LptC"/>
</dbReference>
<evidence type="ECO:0000256" key="1">
    <source>
        <dbReference type="ARBA" id="ARBA00022475"/>
    </source>
</evidence>
<dbReference type="PANTHER" id="PTHR37481:SF1">
    <property type="entry name" value="LIPOPOLYSACCHARIDE EXPORT SYSTEM PROTEIN LPTC"/>
    <property type="match status" value="1"/>
</dbReference>
<dbReference type="InterPro" id="IPR052363">
    <property type="entry name" value="LPS_export_LptC"/>
</dbReference>
<dbReference type="PANTHER" id="PTHR37481">
    <property type="entry name" value="LIPOPOLYSACCHARIDE EXPORT SYSTEM PROTEIN LPTC"/>
    <property type="match status" value="1"/>
</dbReference>
<dbReference type="Gene3D" id="2.60.450.10">
    <property type="entry name" value="Lipopolysaccharide (LPS) transport protein A like domain"/>
    <property type="match status" value="1"/>
</dbReference>
<sequence length="194" mass="22294">MLKRKYLWFILIIILAIALSFYFIYNKGKEGGTGKAEEEIEEFEEEDIEIREAPVKIEKGTVVGVKAGEKEWEIEADKISLAEDRKRTIFEKIKKAVIFKDNEPYLNIQLNKCIADMGSKSMELVGDVVIETKEGDILKGDRFFWDSEEETLASLEPVELIVKENNITADWLISDVELNKLELQGNVKVTFKIE</sequence>
<evidence type="ECO:0000256" key="2">
    <source>
        <dbReference type="ARBA" id="ARBA00022519"/>
    </source>
</evidence>
<accession>X1AHD6</accession>
<evidence type="ECO:0000256" key="5">
    <source>
        <dbReference type="ARBA" id="ARBA00023136"/>
    </source>
</evidence>
<evidence type="ECO:0000256" key="6">
    <source>
        <dbReference type="SAM" id="Phobius"/>
    </source>
</evidence>
<keyword evidence="3 6" id="KW-0812">Transmembrane</keyword>
<name>X1AHD6_9ZZZZ</name>
<keyword evidence="4 6" id="KW-1133">Transmembrane helix</keyword>
<dbReference type="GO" id="GO:0030288">
    <property type="term" value="C:outer membrane-bounded periplasmic space"/>
    <property type="evidence" value="ECO:0007669"/>
    <property type="project" value="TreeGrafter"/>
</dbReference>
<organism evidence="7">
    <name type="scientific">marine sediment metagenome</name>
    <dbReference type="NCBI Taxonomy" id="412755"/>
    <lineage>
        <taxon>unclassified sequences</taxon>
        <taxon>metagenomes</taxon>
        <taxon>ecological metagenomes</taxon>
    </lineage>
</organism>
<evidence type="ECO:0000313" key="7">
    <source>
        <dbReference type="EMBL" id="GAG72113.1"/>
    </source>
</evidence>
<reference evidence="7" key="1">
    <citation type="journal article" date="2014" name="Front. Microbiol.">
        <title>High frequency of phylogenetically diverse reductive dehalogenase-homologous genes in deep subseafloor sedimentary metagenomes.</title>
        <authorList>
            <person name="Kawai M."/>
            <person name="Futagami T."/>
            <person name="Toyoda A."/>
            <person name="Takaki Y."/>
            <person name="Nishi S."/>
            <person name="Hori S."/>
            <person name="Arai W."/>
            <person name="Tsubouchi T."/>
            <person name="Morono Y."/>
            <person name="Uchiyama I."/>
            <person name="Ito T."/>
            <person name="Fujiyama A."/>
            <person name="Inagaki F."/>
            <person name="Takami H."/>
        </authorList>
    </citation>
    <scope>NUCLEOTIDE SEQUENCE</scope>
    <source>
        <strain evidence="7">Expedition CK06-06</strain>
    </source>
</reference>
<dbReference type="Pfam" id="PF06835">
    <property type="entry name" value="LptC"/>
    <property type="match status" value="1"/>
</dbReference>
<evidence type="ECO:0000256" key="4">
    <source>
        <dbReference type="ARBA" id="ARBA00022989"/>
    </source>
</evidence>
<keyword evidence="2" id="KW-0997">Cell inner membrane</keyword>
<dbReference type="AlphaFoldDB" id="X1AHD6"/>
<dbReference type="GO" id="GO:0017089">
    <property type="term" value="F:glycolipid transfer activity"/>
    <property type="evidence" value="ECO:0007669"/>
    <property type="project" value="TreeGrafter"/>
</dbReference>
<gene>
    <name evidence="7" type="ORF">S01H4_02046</name>
</gene>